<organism evidence="8 9">
    <name type="scientific">Sphingobium chungbukense</name>
    <dbReference type="NCBI Taxonomy" id="56193"/>
    <lineage>
        <taxon>Bacteria</taxon>
        <taxon>Pseudomonadati</taxon>
        <taxon>Pseudomonadota</taxon>
        <taxon>Alphaproteobacteria</taxon>
        <taxon>Sphingomonadales</taxon>
        <taxon>Sphingomonadaceae</taxon>
        <taxon>Sphingobium</taxon>
    </lineage>
</organism>
<evidence type="ECO:0000256" key="5">
    <source>
        <dbReference type="ARBA" id="ARBA00023136"/>
    </source>
</evidence>
<protein>
    <recommendedName>
        <fullName evidence="7">Major facilitator superfamily (MFS) profile domain-containing protein</fullName>
    </recommendedName>
</protein>
<evidence type="ECO:0000256" key="4">
    <source>
        <dbReference type="ARBA" id="ARBA00022989"/>
    </source>
</evidence>
<feature type="transmembrane region" description="Helical" evidence="6">
    <location>
        <begin position="254"/>
        <end position="273"/>
    </location>
</feature>
<comment type="caution">
    <text evidence="8">The sequence shown here is derived from an EMBL/GenBank/DDBJ whole genome shotgun (WGS) entry which is preliminary data.</text>
</comment>
<feature type="transmembrane region" description="Helical" evidence="6">
    <location>
        <begin position="45"/>
        <end position="64"/>
    </location>
</feature>
<feature type="transmembrane region" description="Helical" evidence="6">
    <location>
        <begin position="134"/>
        <end position="156"/>
    </location>
</feature>
<gene>
    <name evidence="8" type="ORF">YP76_16420</name>
</gene>
<evidence type="ECO:0000256" key="1">
    <source>
        <dbReference type="ARBA" id="ARBA00004141"/>
    </source>
</evidence>
<feature type="transmembrane region" description="Helical" evidence="6">
    <location>
        <begin position="76"/>
        <end position="94"/>
    </location>
</feature>
<dbReference type="InterPro" id="IPR011701">
    <property type="entry name" value="MFS"/>
</dbReference>
<accession>A0A0M3AMJ0</accession>
<name>A0A0M3AMJ0_9SPHN</name>
<evidence type="ECO:0000256" key="2">
    <source>
        <dbReference type="ARBA" id="ARBA00022448"/>
    </source>
</evidence>
<feature type="transmembrane region" description="Helical" evidence="6">
    <location>
        <begin position="285"/>
        <end position="306"/>
    </location>
</feature>
<comment type="subcellular location">
    <subcellularLocation>
        <location evidence="1">Membrane</location>
        <topology evidence="1">Multi-pass membrane protein</topology>
    </subcellularLocation>
</comment>
<dbReference type="EMBL" id="LBIC01000007">
    <property type="protein sequence ID" value="KKW91163.1"/>
    <property type="molecule type" value="Genomic_DNA"/>
</dbReference>
<dbReference type="InterPro" id="IPR036259">
    <property type="entry name" value="MFS_trans_sf"/>
</dbReference>
<evidence type="ECO:0000259" key="7">
    <source>
        <dbReference type="PROSITE" id="PS50850"/>
    </source>
</evidence>
<dbReference type="STRING" id="56193.YP76_16420"/>
<dbReference type="GO" id="GO:0022857">
    <property type="term" value="F:transmembrane transporter activity"/>
    <property type="evidence" value="ECO:0007669"/>
    <property type="project" value="InterPro"/>
</dbReference>
<feature type="transmembrane region" description="Helical" evidence="6">
    <location>
        <begin position="100"/>
        <end position="122"/>
    </location>
</feature>
<dbReference type="PANTHER" id="PTHR23505">
    <property type="entry name" value="SPINSTER"/>
    <property type="match status" value="1"/>
</dbReference>
<dbReference type="PROSITE" id="PS50850">
    <property type="entry name" value="MFS"/>
    <property type="match status" value="1"/>
</dbReference>
<dbReference type="PATRIC" id="fig|56193.3.peg.3441"/>
<dbReference type="AlphaFoldDB" id="A0A0M3AMJ0"/>
<feature type="transmembrane region" description="Helical" evidence="6">
    <location>
        <begin position="312"/>
        <end position="333"/>
    </location>
</feature>
<dbReference type="InterPro" id="IPR020846">
    <property type="entry name" value="MFS_dom"/>
</dbReference>
<keyword evidence="9" id="KW-1185">Reference proteome</keyword>
<feature type="transmembrane region" description="Helical" evidence="6">
    <location>
        <begin position="216"/>
        <end position="234"/>
    </location>
</feature>
<evidence type="ECO:0000256" key="6">
    <source>
        <dbReference type="SAM" id="Phobius"/>
    </source>
</evidence>
<sequence>MSRFGNSYVLALLVAINIVNYADRTLISVLAPAIQQELDLSNTQVGAITGIAFALTYGLSGLVLARWADRHGHARILVAAVATWSVMCVLTAYARSFTQLFFVRLGLGIGESGASPASFALIHTAFSDRARPIAYAIFSAGATVGIGTGVAVGGWLGSEYGWRLTMMIMAVPGLLLAFVFALTVKRPAKSAGGPRMQMPSALTTAKAIGADPLRRSLVGAYAMASFAYTGFAQWAPTFYMRTHGMSMKEVGATYSISSSGGALLGIIIGGIVVGRMLVRSAPLALHLCGLLAVCAAAASAAAFLVADRTLSLTLFAIFGLAAGATYAPTIALFQERSPGESRAFAGATMLLIAIIVGQGGGPFIVGLASDLLEARGVQAPLATALVIASTSLLLSAYFQFAAALSTGRGETSLAPLADGAGDEVSV</sequence>
<keyword evidence="3 6" id="KW-0812">Transmembrane</keyword>
<dbReference type="Proteomes" id="UP000033874">
    <property type="component" value="Unassembled WGS sequence"/>
</dbReference>
<proteinExistence type="predicted"/>
<reference evidence="8 9" key="1">
    <citation type="submission" date="2015-04" db="EMBL/GenBank/DDBJ databases">
        <title>Genome sequence of aromatic hydrocarbons-degrading Sphingobium chungbukense DJ77.</title>
        <authorList>
            <person name="Kim Y.-C."/>
            <person name="Chae J.-C."/>
        </authorList>
    </citation>
    <scope>NUCLEOTIDE SEQUENCE [LARGE SCALE GENOMIC DNA]</scope>
    <source>
        <strain evidence="8 9">DJ77</strain>
    </source>
</reference>
<evidence type="ECO:0000313" key="9">
    <source>
        <dbReference type="Proteomes" id="UP000033874"/>
    </source>
</evidence>
<dbReference type="PANTHER" id="PTHR23505:SF79">
    <property type="entry name" value="PROTEIN SPINSTER"/>
    <property type="match status" value="1"/>
</dbReference>
<evidence type="ECO:0000313" key="8">
    <source>
        <dbReference type="EMBL" id="KKW91163.1"/>
    </source>
</evidence>
<feature type="transmembrane region" description="Helical" evidence="6">
    <location>
        <begin position="7"/>
        <end position="33"/>
    </location>
</feature>
<feature type="transmembrane region" description="Helical" evidence="6">
    <location>
        <begin position="162"/>
        <end position="184"/>
    </location>
</feature>
<evidence type="ECO:0000256" key="3">
    <source>
        <dbReference type="ARBA" id="ARBA00022692"/>
    </source>
</evidence>
<keyword evidence="4 6" id="KW-1133">Transmembrane helix</keyword>
<keyword evidence="2" id="KW-0813">Transport</keyword>
<dbReference type="GO" id="GO:0016020">
    <property type="term" value="C:membrane"/>
    <property type="evidence" value="ECO:0007669"/>
    <property type="project" value="UniProtKB-SubCell"/>
</dbReference>
<feature type="transmembrane region" description="Helical" evidence="6">
    <location>
        <begin position="377"/>
        <end position="398"/>
    </location>
</feature>
<dbReference type="SUPFAM" id="SSF103473">
    <property type="entry name" value="MFS general substrate transporter"/>
    <property type="match status" value="1"/>
</dbReference>
<feature type="domain" description="Major facilitator superfamily (MFS) profile" evidence="7">
    <location>
        <begin position="9"/>
        <end position="407"/>
    </location>
</feature>
<dbReference type="Pfam" id="PF07690">
    <property type="entry name" value="MFS_1"/>
    <property type="match status" value="1"/>
</dbReference>
<dbReference type="InterPro" id="IPR044770">
    <property type="entry name" value="MFS_spinster-like"/>
</dbReference>
<keyword evidence="5 6" id="KW-0472">Membrane</keyword>
<dbReference type="Gene3D" id="1.20.1250.20">
    <property type="entry name" value="MFS general substrate transporter like domains"/>
    <property type="match status" value="1"/>
</dbReference>
<feature type="transmembrane region" description="Helical" evidence="6">
    <location>
        <begin position="345"/>
        <end position="365"/>
    </location>
</feature>